<dbReference type="Proteomes" id="UP001274896">
    <property type="component" value="Unassembled WGS sequence"/>
</dbReference>
<comment type="catalytic activity">
    <reaction evidence="10">
        <text>L-ornithine + NADPH + O2 = N(5)-hydroxy-L-ornithine + NADP(+) + H2O</text>
        <dbReference type="Rhea" id="RHEA:41508"/>
        <dbReference type="ChEBI" id="CHEBI:15377"/>
        <dbReference type="ChEBI" id="CHEBI:15379"/>
        <dbReference type="ChEBI" id="CHEBI:46911"/>
        <dbReference type="ChEBI" id="CHEBI:57783"/>
        <dbReference type="ChEBI" id="CHEBI:58349"/>
        <dbReference type="ChEBI" id="CHEBI:78275"/>
        <dbReference type="EC" id="1.14.13.196"/>
    </reaction>
</comment>
<dbReference type="InterPro" id="IPR023581">
    <property type="entry name" value="PD_growth_factor_CS"/>
</dbReference>
<dbReference type="SUPFAM" id="SSF57501">
    <property type="entry name" value="Cystine-knot cytokines"/>
    <property type="match status" value="1"/>
</dbReference>
<comment type="pathway">
    <text evidence="2">Siderophore biosynthesis.</text>
</comment>
<evidence type="ECO:0000256" key="2">
    <source>
        <dbReference type="ARBA" id="ARBA00004924"/>
    </source>
</evidence>
<dbReference type="Gene3D" id="2.60.120.10">
    <property type="entry name" value="Jelly Rolls"/>
    <property type="match status" value="3"/>
</dbReference>
<dbReference type="InterPro" id="IPR036188">
    <property type="entry name" value="FAD/NAD-bd_sf"/>
</dbReference>
<dbReference type="InterPro" id="IPR025700">
    <property type="entry name" value="Lys/Orn_oxygenase"/>
</dbReference>
<evidence type="ECO:0000313" key="16">
    <source>
        <dbReference type="Proteomes" id="UP001274896"/>
    </source>
</evidence>
<dbReference type="PANTHER" id="PTHR38663">
    <property type="match status" value="1"/>
</dbReference>
<evidence type="ECO:0000256" key="12">
    <source>
        <dbReference type="RuleBase" id="RU003457"/>
    </source>
</evidence>
<evidence type="ECO:0000256" key="11">
    <source>
        <dbReference type="ARBA" id="ARBA00049248"/>
    </source>
</evidence>
<comment type="similarity">
    <text evidence="3">Belongs to the lysine N(6)-hydroxylase/L-ornithine N(5)-oxygenase family.</text>
</comment>
<dbReference type="SUPFAM" id="SSF51905">
    <property type="entry name" value="FAD/NAD(P)-binding domain"/>
    <property type="match status" value="2"/>
</dbReference>
<dbReference type="PANTHER" id="PTHR38663:SF1">
    <property type="entry name" value="L-ORNITHINE N(5)-MONOOXYGENASE"/>
    <property type="match status" value="1"/>
</dbReference>
<dbReference type="GO" id="GO:0016020">
    <property type="term" value="C:membrane"/>
    <property type="evidence" value="ECO:0007669"/>
    <property type="project" value="InterPro"/>
</dbReference>
<dbReference type="GO" id="GO:0008083">
    <property type="term" value="F:growth factor activity"/>
    <property type="evidence" value="ECO:0007669"/>
    <property type="project" value="UniProtKB-KW"/>
</dbReference>
<reference evidence="15" key="1">
    <citation type="submission" date="2023-06" db="EMBL/GenBank/DDBJ databases">
        <title>Male Hemibagrus guttatus genome.</title>
        <authorList>
            <person name="Bian C."/>
        </authorList>
    </citation>
    <scope>NUCLEOTIDE SEQUENCE</scope>
    <source>
        <strain evidence="15">Male_cb2023</strain>
        <tissue evidence="15">Muscle</tissue>
    </source>
</reference>
<keyword evidence="8" id="KW-0560">Oxidoreductase</keyword>
<dbReference type="SMART" id="SM00141">
    <property type="entry name" value="PDGF"/>
    <property type="match status" value="1"/>
</dbReference>
<evidence type="ECO:0000256" key="7">
    <source>
        <dbReference type="ARBA" id="ARBA00022857"/>
    </source>
</evidence>
<comment type="cofactor">
    <cofactor evidence="1">
        <name>FAD</name>
        <dbReference type="ChEBI" id="CHEBI:57692"/>
    </cofactor>
</comment>
<dbReference type="Gene3D" id="2.10.90.10">
    <property type="entry name" value="Cystine-knot cytokines"/>
    <property type="match status" value="1"/>
</dbReference>
<dbReference type="CDD" id="cd00135">
    <property type="entry name" value="PDGF"/>
    <property type="match status" value="1"/>
</dbReference>
<dbReference type="InterPro" id="IPR029034">
    <property type="entry name" value="Cystine-knot_cytokine"/>
</dbReference>
<dbReference type="InterPro" id="IPR014710">
    <property type="entry name" value="RmlC-like_jellyroll"/>
</dbReference>
<evidence type="ECO:0000256" key="4">
    <source>
        <dbReference type="ARBA" id="ARBA00012881"/>
    </source>
</evidence>
<feature type="domain" description="Platelet-derived growth factor (PDGF) family profile" evidence="14">
    <location>
        <begin position="1149"/>
        <end position="1247"/>
    </location>
</feature>
<comment type="similarity">
    <text evidence="13">Belongs to the PDGF/VEGF growth factor family.</text>
</comment>
<evidence type="ECO:0000256" key="13">
    <source>
        <dbReference type="RuleBase" id="RU003818"/>
    </source>
</evidence>
<organism evidence="15 16">
    <name type="scientific">Hemibagrus guttatus</name>
    <dbReference type="NCBI Taxonomy" id="175788"/>
    <lineage>
        <taxon>Eukaryota</taxon>
        <taxon>Metazoa</taxon>
        <taxon>Chordata</taxon>
        <taxon>Craniata</taxon>
        <taxon>Vertebrata</taxon>
        <taxon>Euteleostomi</taxon>
        <taxon>Actinopterygii</taxon>
        <taxon>Neopterygii</taxon>
        <taxon>Teleostei</taxon>
        <taxon>Ostariophysi</taxon>
        <taxon>Siluriformes</taxon>
        <taxon>Bagridae</taxon>
        <taxon>Hemibagrus</taxon>
    </lineage>
</organism>
<dbReference type="InterPro" id="IPR000072">
    <property type="entry name" value="PDGF/VEGF_dom"/>
</dbReference>
<keyword evidence="5" id="KW-0285">Flavoprotein</keyword>
<evidence type="ECO:0000256" key="3">
    <source>
        <dbReference type="ARBA" id="ARBA00007588"/>
    </source>
</evidence>
<evidence type="ECO:0000256" key="5">
    <source>
        <dbReference type="ARBA" id="ARBA00022630"/>
    </source>
</evidence>
<evidence type="ECO:0000256" key="1">
    <source>
        <dbReference type="ARBA" id="ARBA00001974"/>
    </source>
</evidence>
<sequence>MAVVVNPGLDRSDTLSELHKDPKCPPCPPLNFKVVDSYGEWASLWESQFTALNIPHLRSHMLVHTNPLNKKALQEFVLAEDRLAELHSLPEKVYIQDKNAFFNDGRLGKQNRKLLSAAQGLQKNLYFSLPGTQLSVDFFKEQVRCYNLDRVLIKGTVDRITPFLSGKEKEVEFFQVILDTGDTIEAKRVVLATGPTREQMANIPPWVRAITESYPEDTLQHTVELMHLLSQHKSNGSHFMSPPAVCHRNQRVMVIGGGLTSAHIISMALQQGASQVTWVLRKHVQLKQFDVGDVESLIGRYSHIEHGIKLDGLAYLRQFYGERSLHRRLAMIKQARKGGAVTPEAYAQLQPFIQSGQLLVKAYCQVTEAIWCYETQKWKVFLDGDGEKWTGDRIWLATGCKLDVNQDPLLSDIKKQFPIQVLEGWPCISETLQWAPGCPVYLMGQYAALQVGPHAVNLAGGQAAALRIARDIIDEHSSEKQTTVSTKAEKTRTGDYCLLLIQTILGSRGACAYLRRQGRTHTAEVGIEPPTLEKENELNMTKPRKVSKMVLSVEQSEGVGARVRRSIGRKELRNLDPFLLLDEFCVRKPAGFPDHPHRGFETDAVSLLVGGGCYRLHLYIWDIFFLSPMDLFLLLWGCSLVSGSCGRMFPSLPPFGVFFCPSWAEVVARLFLSAMDVARLFRSAMDVARLFRSAVDVARLFRSAVDVARLFRSAVDVARLFRSAVDVARRWTSLGGGRRSALPLGGGRRSGPFGFAAVSHAPPTCLAVLLAPPTCLAVLLAPPTCLAVLLAPRPPHLPGRAPRPPTCLAVLLAPPHLPCRAPRSFLVFTGPTALPDFREWVTYVLSGASAHEDFCGHTGKLEAGDLQWMTAGRGVVHAEMPVSDEPIQGLQLWVNLRKADKMVEPQYQELKSTQIPKPSKDGVIVTVISGEALGVKSKIYTRTPTMYLDFRLSEGAKHLQPIPLGWTAFIYTISGVVHAGPEDDQKKVEPHHTVVFEDGDCIKVENKAVEDAHFVLIAGEPIKEPVVQHGPFVMSSDEEIEQAITDYRSCTNGFERAKHWQSKIRGLISSSVLTIIFMQDINQEKWEKDIRSAASLDELLMLTDFPDWKLWRCRLKLKRVDSASFPEFRSASVGSHRFTRFAANSYSLEVLKAIDEEWQKTQCMPRETCVDVAQELGTSNDMFFKPPCVSVFRCSGCCNKEGVTCRNTSTTYVDKILLSVVPFKYGPEPMLIRVANHTECKCQEPQMIRRHALPHRKNGCFPIRQSEDSRRLCDRGLIWDCMEDRCVPYPSSKQAELPSKTNAEDCEIDVEKCECIPKEVTSTQKYPSCPCLTRRRQFNHTSCSCRRK</sequence>
<dbReference type="Pfam" id="PF05726">
    <property type="entry name" value="Pirin_C"/>
    <property type="match status" value="1"/>
</dbReference>
<dbReference type="EMBL" id="JAUCMX010000026">
    <property type="protein sequence ID" value="KAK3509881.1"/>
    <property type="molecule type" value="Genomic_DNA"/>
</dbReference>
<dbReference type="PROSITE" id="PS50278">
    <property type="entry name" value="PDGF_2"/>
    <property type="match status" value="1"/>
</dbReference>
<proteinExistence type="inferred from homology"/>
<dbReference type="Pfam" id="PF02678">
    <property type="entry name" value="Pirin"/>
    <property type="match status" value="1"/>
</dbReference>
<evidence type="ECO:0000259" key="14">
    <source>
        <dbReference type="PROSITE" id="PS50278"/>
    </source>
</evidence>
<dbReference type="PROSITE" id="PS00249">
    <property type="entry name" value="PDGF_1"/>
    <property type="match status" value="1"/>
</dbReference>
<dbReference type="FunFam" id="2.60.120.10:FF:000081">
    <property type="entry name" value="Pirin"/>
    <property type="match status" value="1"/>
</dbReference>
<dbReference type="Gene3D" id="3.50.50.60">
    <property type="entry name" value="FAD/NAD(P)-binding domain"/>
    <property type="match status" value="1"/>
</dbReference>
<keyword evidence="9 13" id="KW-0339">Growth factor</keyword>
<dbReference type="CDD" id="cd02247">
    <property type="entry name" value="cupin_pirin_C"/>
    <property type="match status" value="1"/>
</dbReference>
<evidence type="ECO:0000256" key="8">
    <source>
        <dbReference type="ARBA" id="ARBA00023002"/>
    </source>
</evidence>
<comment type="similarity">
    <text evidence="12">Belongs to the pirin family.</text>
</comment>
<dbReference type="SUPFAM" id="SSF51182">
    <property type="entry name" value="RmlC-like cupins"/>
    <property type="match status" value="2"/>
</dbReference>
<dbReference type="EC" id="1.14.13.196" evidence="4"/>
<dbReference type="Pfam" id="PF13434">
    <property type="entry name" value="Lys_Orn_oxgnase"/>
    <property type="match status" value="1"/>
</dbReference>
<keyword evidence="16" id="KW-1185">Reference proteome</keyword>
<evidence type="ECO:0000256" key="9">
    <source>
        <dbReference type="ARBA" id="ARBA00023030"/>
    </source>
</evidence>
<comment type="catalytic activity">
    <reaction evidence="11">
        <text>L-ornithine + NADH + O2 = N(5)-hydroxy-L-ornithine + NAD(+) + H2O</text>
        <dbReference type="Rhea" id="RHEA:41512"/>
        <dbReference type="ChEBI" id="CHEBI:15377"/>
        <dbReference type="ChEBI" id="CHEBI:15379"/>
        <dbReference type="ChEBI" id="CHEBI:46911"/>
        <dbReference type="ChEBI" id="CHEBI:57540"/>
        <dbReference type="ChEBI" id="CHEBI:57945"/>
        <dbReference type="ChEBI" id="CHEBI:78275"/>
        <dbReference type="EC" id="1.14.13.196"/>
    </reaction>
</comment>
<comment type="caution">
    <text evidence="15">The sequence shown here is derived from an EMBL/GenBank/DDBJ whole genome shotgun (WGS) entry which is preliminary data.</text>
</comment>
<gene>
    <name evidence="15" type="ORF">QTP70_018503</name>
</gene>
<keyword evidence="7" id="KW-0521">NADP</keyword>
<evidence type="ECO:0000256" key="6">
    <source>
        <dbReference type="ARBA" id="ARBA00022827"/>
    </source>
</evidence>
<protein>
    <recommendedName>
        <fullName evidence="4">L-ornithine N(5)-monooxygenase [NAD(P)H]</fullName>
        <ecNumber evidence="4">1.14.13.196</ecNumber>
    </recommendedName>
</protein>
<keyword evidence="6" id="KW-0274">FAD</keyword>
<dbReference type="InterPro" id="IPR008778">
    <property type="entry name" value="Pirin_C_dom"/>
</dbReference>
<evidence type="ECO:0000313" key="15">
    <source>
        <dbReference type="EMBL" id="KAK3509881.1"/>
    </source>
</evidence>
<accession>A0AAE0UL61</accession>
<evidence type="ECO:0000256" key="10">
    <source>
        <dbReference type="ARBA" id="ARBA00047598"/>
    </source>
</evidence>
<dbReference type="InterPro" id="IPR011051">
    <property type="entry name" value="RmlC_Cupin_sf"/>
</dbReference>
<dbReference type="InterPro" id="IPR003829">
    <property type="entry name" value="Pirin_N_dom"/>
</dbReference>
<dbReference type="Pfam" id="PF00341">
    <property type="entry name" value="PDGF"/>
    <property type="match status" value="1"/>
</dbReference>
<name>A0AAE0UL61_9TELE</name>